<comment type="caution">
    <text evidence="1">The sequence shown here is derived from an EMBL/GenBank/DDBJ whole genome shotgun (WGS) entry which is preliminary data.</text>
</comment>
<reference evidence="2" key="1">
    <citation type="journal article" date="2019" name="Int. J. Syst. Evol. Microbiol.">
        <title>The Global Catalogue of Microorganisms (GCM) 10K type strain sequencing project: providing services to taxonomists for standard genome sequencing and annotation.</title>
        <authorList>
            <consortium name="The Broad Institute Genomics Platform"/>
            <consortium name="The Broad Institute Genome Sequencing Center for Infectious Disease"/>
            <person name="Wu L."/>
            <person name="Ma J."/>
        </authorList>
    </citation>
    <scope>NUCLEOTIDE SEQUENCE [LARGE SCALE GENOMIC DNA]</scope>
    <source>
        <strain evidence="2">JCM 18127</strain>
    </source>
</reference>
<organism evidence="1 2">
    <name type="scientific">Nocardioides nanhaiensis</name>
    <dbReference type="NCBI Taxonomy" id="1476871"/>
    <lineage>
        <taxon>Bacteria</taxon>
        <taxon>Bacillati</taxon>
        <taxon>Actinomycetota</taxon>
        <taxon>Actinomycetes</taxon>
        <taxon>Propionibacteriales</taxon>
        <taxon>Nocardioidaceae</taxon>
        <taxon>Nocardioides</taxon>
    </lineage>
</organism>
<accession>A0ABP8VS55</accession>
<evidence type="ECO:0000313" key="1">
    <source>
        <dbReference type="EMBL" id="GAA4671195.1"/>
    </source>
</evidence>
<name>A0ABP8VS55_9ACTN</name>
<proteinExistence type="predicted"/>
<dbReference type="RefSeq" id="WP_345262445.1">
    <property type="nucleotide sequence ID" value="NZ_BAABIM010000001.1"/>
</dbReference>
<evidence type="ECO:0000313" key="2">
    <source>
        <dbReference type="Proteomes" id="UP001500621"/>
    </source>
</evidence>
<gene>
    <name evidence="1" type="ORF">GCM10023226_04750</name>
</gene>
<protein>
    <submittedName>
        <fullName evidence="1">Uncharacterized protein</fullName>
    </submittedName>
</protein>
<sequence>MGILDRVLRRRPEEQDVSRRLAEAVSAVAGVTSHDVAYNHQQYRQGALTGTVEVPDAWTFSQVLVAATRRLQECLGDDAQRVTVYLAGRLPDGETVVPGDLGLSQPPLARELVRWLARRDAEGPDVKP</sequence>
<dbReference type="Proteomes" id="UP001500621">
    <property type="component" value="Unassembled WGS sequence"/>
</dbReference>
<dbReference type="EMBL" id="BAABIM010000001">
    <property type="protein sequence ID" value="GAA4671195.1"/>
    <property type="molecule type" value="Genomic_DNA"/>
</dbReference>
<keyword evidence="2" id="KW-1185">Reference proteome</keyword>